<dbReference type="InterPro" id="IPR041243">
    <property type="entry name" value="STI1/HOP_DP"/>
</dbReference>
<dbReference type="EMBL" id="HBGY01020485">
    <property type="protein sequence ID" value="CAD9589509.1"/>
    <property type="molecule type" value="Transcribed_RNA"/>
</dbReference>
<feature type="compositionally biased region" description="Polar residues" evidence="2">
    <location>
        <begin position="53"/>
        <end position="69"/>
    </location>
</feature>
<organism evidence="4">
    <name type="scientific">Leptocylindrus danicus</name>
    <dbReference type="NCBI Taxonomy" id="163516"/>
    <lineage>
        <taxon>Eukaryota</taxon>
        <taxon>Sar</taxon>
        <taxon>Stramenopiles</taxon>
        <taxon>Ochrophyta</taxon>
        <taxon>Bacillariophyta</taxon>
        <taxon>Coscinodiscophyceae</taxon>
        <taxon>Chaetocerotophycidae</taxon>
        <taxon>Leptocylindrales</taxon>
        <taxon>Leptocylindraceae</taxon>
        <taxon>Leptocylindrus</taxon>
    </lineage>
</organism>
<evidence type="ECO:0000313" key="4">
    <source>
        <dbReference type="EMBL" id="CAD9589509.1"/>
    </source>
</evidence>
<feature type="compositionally biased region" description="Basic and acidic residues" evidence="2">
    <location>
        <begin position="131"/>
        <end position="145"/>
    </location>
</feature>
<protein>
    <recommendedName>
        <fullName evidence="3">STI1/HOP DP domain-containing protein</fullName>
    </recommendedName>
</protein>
<evidence type="ECO:0000256" key="2">
    <source>
        <dbReference type="SAM" id="MobiDB-lite"/>
    </source>
</evidence>
<name>A0A7S2KX84_9STRA</name>
<evidence type="ECO:0000259" key="3">
    <source>
        <dbReference type="Pfam" id="PF17830"/>
    </source>
</evidence>
<dbReference type="Gene3D" id="1.10.260.100">
    <property type="match status" value="2"/>
</dbReference>
<evidence type="ECO:0000256" key="1">
    <source>
        <dbReference type="ARBA" id="ARBA00022737"/>
    </source>
</evidence>
<reference evidence="4" key="1">
    <citation type="submission" date="2021-01" db="EMBL/GenBank/DDBJ databases">
        <authorList>
            <person name="Corre E."/>
            <person name="Pelletier E."/>
            <person name="Niang G."/>
            <person name="Scheremetjew M."/>
            <person name="Finn R."/>
            <person name="Kale V."/>
            <person name="Holt S."/>
            <person name="Cochrane G."/>
            <person name="Meng A."/>
            <person name="Brown T."/>
            <person name="Cohen L."/>
        </authorList>
    </citation>
    <scope>NUCLEOTIDE SEQUENCE</scope>
    <source>
        <strain evidence="4">B650</strain>
    </source>
</reference>
<feature type="compositionally biased region" description="Low complexity" evidence="2">
    <location>
        <begin position="75"/>
        <end position="88"/>
    </location>
</feature>
<accession>A0A7S2KX84</accession>
<feature type="region of interest" description="Disordered" evidence="2">
    <location>
        <begin position="53"/>
        <end position="169"/>
    </location>
</feature>
<dbReference type="AlphaFoldDB" id="A0A7S2KX84"/>
<keyword evidence="1" id="KW-0677">Repeat</keyword>
<feature type="domain" description="STI1/HOP DP" evidence="3">
    <location>
        <begin position="298"/>
        <end position="342"/>
    </location>
</feature>
<sequence length="455" mass="50635">MPTKSPLISVLDAQDHAHEDEDQISEFMTGEQDNDAPPSLSFDEALRSAVSSSCSTDSILNQSSSSKLQSDCKGESSMSLMEEMMFEAAKARKEEEATKQSTQRKEGKSAFKAGFKKGFLHSSPSAKSSKKNSEPKRIGTKKDEGGLTLQKGFLNKPKQRKKKGKAKMEAKKEETLTILPPMSDEYFDALVKHIQGDGECSEEVLKNEKSRMEPKQKDGEVITLHANADASLASLRIDEVQENVMDKGNQLHPTPDILLSPCTSSRDRSCSFIQSEVQEAMEANALGLLSGAADWATPDLIEKFANNPRLCKFLSDPKFMKIVRALEQNPKATFASLQNEPELLASLNEFCSLMGDHFTKLDKEKQDKESIGPLAKEALERHSIGWDSNVSKEEQDKVNKILADRDLSRILMDPEMQVIIKECNEPGQMLKYMRDSVYGPKLRQLINAGLLKVEQ</sequence>
<dbReference type="Pfam" id="PF17830">
    <property type="entry name" value="STI1-HOP_DP"/>
    <property type="match status" value="1"/>
</dbReference>
<proteinExistence type="predicted"/>
<feature type="compositionally biased region" description="Basic and acidic residues" evidence="2">
    <location>
        <begin position="89"/>
        <end position="109"/>
    </location>
</feature>
<gene>
    <name evidence="4" type="ORF">LDAN0321_LOCUS12919</name>
</gene>